<reference evidence="11" key="1">
    <citation type="submission" date="2018-01" db="EMBL/GenBank/DDBJ databases">
        <title>Draft Genome Sequence of the Radioresistant Bacterium Deinococcus aerius TR0125, Isolated from the Higher Atmosphere above Japan.</title>
        <authorList>
            <person name="Satoh K."/>
            <person name="Arai H."/>
            <person name="Sanzen T."/>
            <person name="Kawaguchi Y."/>
            <person name="Hayashi H."/>
            <person name="Yokobori S."/>
            <person name="Yamagishi A."/>
            <person name="Oono Y."/>
            <person name="Narumi I."/>
        </authorList>
    </citation>
    <scope>NUCLEOTIDE SEQUENCE [LARGE SCALE GENOMIC DNA]</scope>
    <source>
        <strain evidence="11">TR0125</strain>
    </source>
</reference>
<feature type="compositionally biased region" description="Low complexity" evidence="7">
    <location>
        <begin position="109"/>
        <end position="132"/>
    </location>
</feature>
<dbReference type="EMBL" id="BFAG01000003">
    <property type="protein sequence ID" value="GBF05228.1"/>
    <property type="molecule type" value="Genomic_DNA"/>
</dbReference>
<evidence type="ECO:0000256" key="7">
    <source>
        <dbReference type="SAM" id="MobiDB-lite"/>
    </source>
</evidence>
<proteinExistence type="predicted"/>
<keyword evidence="2 6" id="KW-0349">Heme</keyword>
<dbReference type="InterPro" id="IPR051811">
    <property type="entry name" value="Cytochrome_c550/c551-like"/>
</dbReference>
<evidence type="ECO:0000256" key="8">
    <source>
        <dbReference type="SAM" id="SignalP"/>
    </source>
</evidence>
<feature type="compositionally biased region" description="Polar residues" evidence="7">
    <location>
        <begin position="208"/>
        <end position="229"/>
    </location>
</feature>
<keyword evidence="3 6" id="KW-0479">Metal-binding</keyword>
<feature type="chain" id="PRO_5014453160" description="Cytochrome c domain-containing protein" evidence="8">
    <location>
        <begin position="23"/>
        <end position="336"/>
    </location>
</feature>
<feature type="region of interest" description="Disordered" evidence="7">
    <location>
        <begin position="33"/>
        <end position="256"/>
    </location>
</feature>
<feature type="compositionally biased region" description="Polar residues" evidence="7">
    <location>
        <begin position="65"/>
        <end position="80"/>
    </location>
</feature>
<dbReference type="GO" id="GO:0046872">
    <property type="term" value="F:metal ion binding"/>
    <property type="evidence" value="ECO:0007669"/>
    <property type="project" value="UniProtKB-KW"/>
</dbReference>
<keyword evidence="4" id="KW-0249">Electron transport</keyword>
<evidence type="ECO:0000256" key="6">
    <source>
        <dbReference type="PROSITE-ProRule" id="PRU00433"/>
    </source>
</evidence>
<dbReference type="GO" id="GO:0009055">
    <property type="term" value="F:electron transfer activity"/>
    <property type="evidence" value="ECO:0007669"/>
    <property type="project" value="InterPro"/>
</dbReference>
<feature type="compositionally biased region" description="Gly residues" evidence="7">
    <location>
        <begin position="133"/>
        <end position="177"/>
    </location>
</feature>
<gene>
    <name evidence="10" type="ORF">DAERI_030394</name>
</gene>
<keyword evidence="11" id="KW-1185">Reference proteome</keyword>
<comment type="caution">
    <text evidence="10">The sequence shown here is derived from an EMBL/GenBank/DDBJ whole genome shotgun (WGS) entry which is preliminary data.</text>
</comment>
<evidence type="ECO:0000256" key="2">
    <source>
        <dbReference type="ARBA" id="ARBA00022617"/>
    </source>
</evidence>
<name>A0A2I9DGH8_9DEIO</name>
<evidence type="ECO:0000259" key="9">
    <source>
        <dbReference type="PROSITE" id="PS51007"/>
    </source>
</evidence>
<evidence type="ECO:0000313" key="11">
    <source>
        <dbReference type="Proteomes" id="UP000236569"/>
    </source>
</evidence>
<evidence type="ECO:0000256" key="3">
    <source>
        <dbReference type="ARBA" id="ARBA00022723"/>
    </source>
</evidence>
<dbReference type="SUPFAM" id="SSF46626">
    <property type="entry name" value="Cytochrome c"/>
    <property type="match status" value="1"/>
</dbReference>
<keyword evidence="1" id="KW-0813">Transport</keyword>
<sequence length="336" mass="32324">MKNTFAVTMTLILALALGGSFAGYRIATTPHEASEAKKGGAESIGDPTTQDVKSESVPSAREAATQGSNDLSTAQGNVMEQDQAGGAKAGENGAVAADGGEDSGGAGADAGTTSNQNGGTTTDGGTKTTETGTGTGSGGTGSTGGGSGDASGGDTGSTGGSTTGTSGGQTGGTGTTGDQGSTAQNSGPQTSAPENSSLRGEGQPNVPSPTVQGSEETQLGQTGASNTEKATAASGGLSDSKAAEVSSALSGDTGEGQKKFVASCGGCHGAGGQGGIGPALNAATGPGSWDIGQFEAAVRQGHAPDRELGAVMPRFTKEQLTDEDLTDIYAYLKTLQ</sequence>
<dbReference type="OrthoDB" id="74193at2"/>
<feature type="domain" description="Cytochrome c" evidence="9">
    <location>
        <begin position="251"/>
        <end position="336"/>
    </location>
</feature>
<dbReference type="PROSITE" id="PS51007">
    <property type="entry name" value="CYTC"/>
    <property type="match status" value="1"/>
</dbReference>
<evidence type="ECO:0000313" key="10">
    <source>
        <dbReference type="EMBL" id="GBF05228.1"/>
    </source>
</evidence>
<feature type="signal peptide" evidence="8">
    <location>
        <begin position="1"/>
        <end position="22"/>
    </location>
</feature>
<feature type="compositionally biased region" description="Polar residues" evidence="7">
    <location>
        <begin position="183"/>
        <end position="198"/>
    </location>
</feature>
<organism evidence="10 11">
    <name type="scientific">Deinococcus aerius</name>
    <dbReference type="NCBI Taxonomy" id="200253"/>
    <lineage>
        <taxon>Bacteria</taxon>
        <taxon>Thermotogati</taxon>
        <taxon>Deinococcota</taxon>
        <taxon>Deinococci</taxon>
        <taxon>Deinococcales</taxon>
        <taxon>Deinococcaceae</taxon>
        <taxon>Deinococcus</taxon>
    </lineage>
</organism>
<dbReference type="GO" id="GO:0020037">
    <property type="term" value="F:heme binding"/>
    <property type="evidence" value="ECO:0007669"/>
    <property type="project" value="InterPro"/>
</dbReference>
<dbReference type="InterPro" id="IPR009056">
    <property type="entry name" value="Cyt_c-like_dom"/>
</dbReference>
<evidence type="ECO:0000256" key="5">
    <source>
        <dbReference type="ARBA" id="ARBA00023004"/>
    </source>
</evidence>
<dbReference type="AlphaFoldDB" id="A0A2I9DGH8"/>
<dbReference type="InterPro" id="IPR036909">
    <property type="entry name" value="Cyt_c-like_dom_sf"/>
</dbReference>
<keyword evidence="5 6" id="KW-0408">Iron</keyword>
<evidence type="ECO:0000256" key="1">
    <source>
        <dbReference type="ARBA" id="ARBA00022448"/>
    </source>
</evidence>
<dbReference type="Pfam" id="PF13442">
    <property type="entry name" value="Cytochrome_CBB3"/>
    <property type="match status" value="1"/>
</dbReference>
<dbReference type="PANTHER" id="PTHR37823">
    <property type="entry name" value="CYTOCHROME C-553-LIKE"/>
    <property type="match status" value="1"/>
</dbReference>
<dbReference type="PANTHER" id="PTHR37823:SF1">
    <property type="entry name" value="CYTOCHROME C-553-LIKE"/>
    <property type="match status" value="1"/>
</dbReference>
<evidence type="ECO:0000256" key="4">
    <source>
        <dbReference type="ARBA" id="ARBA00022982"/>
    </source>
</evidence>
<dbReference type="Proteomes" id="UP000236569">
    <property type="component" value="Unassembled WGS sequence"/>
</dbReference>
<accession>A0A2I9DGH8</accession>
<dbReference type="RefSeq" id="WP_103128653.1">
    <property type="nucleotide sequence ID" value="NZ_BFAG01000003.1"/>
</dbReference>
<dbReference type="Gene3D" id="1.10.760.10">
    <property type="entry name" value="Cytochrome c-like domain"/>
    <property type="match status" value="1"/>
</dbReference>
<keyword evidence="8" id="KW-0732">Signal</keyword>
<protein>
    <recommendedName>
        <fullName evidence="9">Cytochrome c domain-containing protein</fullName>
    </recommendedName>
</protein>